<reference evidence="2 3" key="1">
    <citation type="journal article" date="2020" name="Nature">
        <title>Six reference-quality genomes reveal evolution of bat adaptations.</title>
        <authorList>
            <person name="Jebb D."/>
            <person name="Huang Z."/>
            <person name="Pippel M."/>
            <person name="Hughes G.M."/>
            <person name="Lavrichenko K."/>
            <person name="Devanna P."/>
            <person name="Winkler S."/>
            <person name="Jermiin L.S."/>
            <person name="Skirmuntt E.C."/>
            <person name="Katzourakis A."/>
            <person name="Burkitt-Gray L."/>
            <person name="Ray D.A."/>
            <person name="Sullivan K.A.M."/>
            <person name="Roscito J.G."/>
            <person name="Kirilenko B.M."/>
            <person name="Davalos L.M."/>
            <person name="Corthals A.P."/>
            <person name="Power M.L."/>
            <person name="Jones G."/>
            <person name="Ransome R.D."/>
            <person name="Dechmann D.K.N."/>
            <person name="Locatelli A.G."/>
            <person name="Puechmaille S.J."/>
            <person name="Fedrigo O."/>
            <person name="Jarvis E.D."/>
            <person name="Hiller M."/>
            <person name="Vernes S.C."/>
            <person name="Myers E.W."/>
            <person name="Teeling E.C."/>
        </authorList>
    </citation>
    <scope>NUCLEOTIDE SEQUENCE [LARGE SCALE GENOMIC DNA]</scope>
    <source>
        <strain evidence="2">MRouAeg1</strain>
        <tissue evidence="2">Muscle</tissue>
    </source>
</reference>
<dbReference type="EMBL" id="JACASE010000001">
    <property type="protein sequence ID" value="KAF6504972.1"/>
    <property type="molecule type" value="Genomic_DNA"/>
</dbReference>
<dbReference type="InterPro" id="IPR039635">
    <property type="entry name" value="ERMARD"/>
</dbReference>
<comment type="caution">
    <text evidence="2">The sequence shown here is derived from an EMBL/GenBank/DDBJ whole genome shotgun (WGS) entry which is preliminary data.</text>
</comment>
<sequence>MICKLGFEVRGSHDINSIVTPNGEVCWKTLTDCVICAESAQGLDYWGSVRLLGPVCEAIHSHLSHLPRGQLEMQFTQWLQWTSSPELFAEIFDALESLQSPAISLSLMKLTSCLERSLGDVFLLIGKECPFLLRDLLASEELAQVFGQSVMNVLEVFVGSPRGLNLRNVLWHGFAAPHEVPAKYCSAMVLLTAGLGQLLKRYLRHAERALPRRPPLALTRVGDLSVFPGVTHEVLSVLEELTKKSTFILRIMLPYWELALIKFKSTRLCRKCGLSARRSKC</sequence>
<dbReference type="Pfam" id="PF13910">
    <property type="entry name" value="DUF4209"/>
    <property type="match status" value="1"/>
</dbReference>
<evidence type="ECO:0000313" key="2">
    <source>
        <dbReference type="EMBL" id="KAF6504972.1"/>
    </source>
</evidence>
<accession>A0A7J8K813</accession>
<organism evidence="2 3">
    <name type="scientific">Rousettus aegyptiacus</name>
    <name type="common">Egyptian fruit bat</name>
    <name type="synonym">Pteropus aegyptiacus</name>
    <dbReference type="NCBI Taxonomy" id="9407"/>
    <lineage>
        <taxon>Eukaryota</taxon>
        <taxon>Metazoa</taxon>
        <taxon>Chordata</taxon>
        <taxon>Craniata</taxon>
        <taxon>Vertebrata</taxon>
        <taxon>Euteleostomi</taxon>
        <taxon>Mammalia</taxon>
        <taxon>Eutheria</taxon>
        <taxon>Laurasiatheria</taxon>
        <taxon>Chiroptera</taxon>
        <taxon>Yinpterochiroptera</taxon>
        <taxon>Pteropodoidea</taxon>
        <taxon>Pteropodidae</taxon>
        <taxon>Rousettinae</taxon>
        <taxon>Rousettus</taxon>
    </lineage>
</organism>
<dbReference type="Proteomes" id="UP000593571">
    <property type="component" value="Unassembled WGS sequence"/>
</dbReference>
<dbReference type="PANTHER" id="PTHR31701">
    <property type="entry name" value="ENDOPLASMIC RETICULUM MEMBRANE-ASSOCIATED RNA DEGRADATION PROTEIN"/>
    <property type="match status" value="1"/>
</dbReference>
<feature type="domain" description="DUF4209" evidence="1">
    <location>
        <begin position="114"/>
        <end position="194"/>
    </location>
</feature>
<protein>
    <submittedName>
        <fullName evidence="2">ER membrane associated RNA degradation</fullName>
    </submittedName>
</protein>
<evidence type="ECO:0000259" key="1">
    <source>
        <dbReference type="Pfam" id="PF13910"/>
    </source>
</evidence>
<dbReference type="InterPro" id="IPR025209">
    <property type="entry name" value="DUF4209"/>
</dbReference>
<evidence type="ECO:0000313" key="3">
    <source>
        <dbReference type="Proteomes" id="UP000593571"/>
    </source>
</evidence>
<dbReference type="AlphaFoldDB" id="A0A7J8K813"/>
<gene>
    <name evidence="2" type="ORF">HJG63_004615</name>
</gene>
<keyword evidence="3" id="KW-1185">Reference proteome</keyword>
<name>A0A7J8K813_ROUAE</name>
<dbReference type="PANTHER" id="PTHR31701:SF2">
    <property type="entry name" value="ENDOPLASMIC RETICULUM MEMBRANE-ASSOCIATED RNA DEGRADATION PROTEIN"/>
    <property type="match status" value="1"/>
</dbReference>
<proteinExistence type="predicted"/>